<evidence type="ECO:0000313" key="2">
    <source>
        <dbReference type="EMBL" id="SFM67063.1"/>
    </source>
</evidence>
<accession>A0A1I4SRY1</accession>
<dbReference type="Proteomes" id="UP000198535">
    <property type="component" value="Unassembled WGS sequence"/>
</dbReference>
<dbReference type="EMBL" id="FOUJ01000004">
    <property type="protein sequence ID" value="SFM67063.1"/>
    <property type="molecule type" value="Genomic_DNA"/>
</dbReference>
<keyword evidence="3" id="KW-1185">Reference proteome</keyword>
<dbReference type="RefSeq" id="WP_091936459.1">
    <property type="nucleotide sequence ID" value="NZ_FOUJ01000004.1"/>
</dbReference>
<proteinExistence type="predicted"/>
<gene>
    <name evidence="2" type="ORF">SAMN04488696_1976</name>
</gene>
<keyword evidence="1" id="KW-0812">Transmembrane</keyword>
<keyword evidence="1" id="KW-1133">Transmembrane helix</keyword>
<sequence>MKDESGQIAVDFLLGISLVLIALSFTMQFVPGLFTSGSAGESSLDYTAYRTATILVEDTGWWEHSTGNGTDWETHTSDLMRIGLAVDDEPGTRLTNVPNLISKDKIGQFMLLDESIMVEVLGLYNNVDGSRFAYGYNISITKKGAIINVNNTAITRGTTVPDDQEIAKISRIVLIEHGTTAVLKGDSITSSSSSKATVNITGPFEENITIQLQNLNISGVGPAFVNASLDGAILTQPADMTIYRLEGWDHSPFSGSLNGTDVICFNIDNSLFNMGTEYRIDLEFSNVTFNNTGTSFVNYNNISSPLYEPAYLTVEVWQ</sequence>
<feature type="transmembrane region" description="Helical" evidence="1">
    <location>
        <begin position="12"/>
        <end position="34"/>
    </location>
</feature>
<name>A0A1I4SRY1_9EURY</name>
<dbReference type="InterPro" id="IPR056613">
    <property type="entry name" value="DUF7287"/>
</dbReference>
<reference evidence="3" key="1">
    <citation type="submission" date="2016-10" db="EMBL/GenBank/DDBJ databases">
        <authorList>
            <person name="Varghese N."/>
            <person name="Submissions S."/>
        </authorList>
    </citation>
    <scope>NUCLEOTIDE SEQUENCE [LARGE SCALE GENOMIC DNA]</scope>
    <source>
        <strain evidence="3">Mob M</strain>
    </source>
</reference>
<dbReference type="OrthoDB" id="109583at2157"/>
<keyword evidence="1" id="KW-0472">Membrane</keyword>
<dbReference type="STRING" id="487685.SAMN04488696_1976"/>
<dbReference type="AlphaFoldDB" id="A0A1I4SRY1"/>
<organism evidence="2 3">
    <name type="scientific">Methanolobus profundi</name>
    <dbReference type="NCBI Taxonomy" id="487685"/>
    <lineage>
        <taxon>Archaea</taxon>
        <taxon>Methanobacteriati</taxon>
        <taxon>Methanobacteriota</taxon>
        <taxon>Stenosarchaea group</taxon>
        <taxon>Methanomicrobia</taxon>
        <taxon>Methanosarcinales</taxon>
        <taxon>Methanosarcinaceae</taxon>
        <taxon>Methanolobus</taxon>
    </lineage>
</organism>
<protein>
    <submittedName>
        <fullName evidence="2">Uncharacterized protein</fullName>
    </submittedName>
</protein>
<dbReference type="Pfam" id="PF23958">
    <property type="entry name" value="DUF7287"/>
    <property type="match status" value="1"/>
</dbReference>
<evidence type="ECO:0000256" key="1">
    <source>
        <dbReference type="SAM" id="Phobius"/>
    </source>
</evidence>
<evidence type="ECO:0000313" key="3">
    <source>
        <dbReference type="Proteomes" id="UP000198535"/>
    </source>
</evidence>